<organism evidence="1 2">
    <name type="scientific">Penicillium ucsense</name>
    <dbReference type="NCBI Taxonomy" id="2839758"/>
    <lineage>
        <taxon>Eukaryota</taxon>
        <taxon>Fungi</taxon>
        <taxon>Dikarya</taxon>
        <taxon>Ascomycota</taxon>
        <taxon>Pezizomycotina</taxon>
        <taxon>Eurotiomycetes</taxon>
        <taxon>Eurotiomycetidae</taxon>
        <taxon>Eurotiales</taxon>
        <taxon>Aspergillaceae</taxon>
        <taxon>Penicillium</taxon>
    </lineage>
</organism>
<dbReference type="InterPro" id="IPR009097">
    <property type="entry name" value="Cyclic_Pdiesterase"/>
</dbReference>
<accession>A0A8J8WG16</accession>
<reference evidence="1" key="1">
    <citation type="journal article" date="2020" name="Front. Microbiol.">
        <title>Gene regulatory networks of Penicillium echinulatum 2HH and Penicillium oxalicum 114-2 inferred by a computational biology approach.</title>
        <authorList>
            <person name="Lenz A.R."/>
            <person name="Galan-Vasquez E."/>
            <person name="Balbinot E."/>
            <person name="De Abreu F.P."/>
            <person name="De Oliveira N.S."/>
            <person name="Da Rosa L.O."/>
            <person name="De Avila E Silva S."/>
            <person name="Camassola M."/>
            <person name="Dillon A.J.P."/>
            <person name="Perez-Rueda E."/>
        </authorList>
    </citation>
    <scope>NUCLEOTIDE SEQUENCE</scope>
    <source>
        <strain evidence="1">S1M29</strain>
    </source>
</reference>
<dbReference type="AlphaFoldDB" id="A0A8J8WG16"/>
<name>A0A8J8WG16_9EURO</name>
<gene>
    <name evidence="1" type="ORF">PECM_007903</name>
</gene>
<comment type="caution">
    <text evidence="1">The sequence shown here is derived from an EMBL/GenBank/DDBJ whole genome shotgun (WGS) entry which is preliminary data.</text>
</comment>
<evidence type="ECO:0008006" key="3">
    <source>
        <dbReference type="Google" id="ProtNLM"/>
    </source>
</evidence>
<keyword evidence="2" id="KW-1185">Reference proteome</keyword>
<evidence type="ECO:0000313" key="2">
    <source>
        <dbReference type="Proteomes" id="UP000631181"/>
    </source>
</evidence>
<dbReference type="Proteomes" id="UP000631181">
    <property type="component" value="Unassembled WGS sequence"/>
</dbReference>
<dbReference type="EMBL" id="WIWV01000077">
    <property type="protein sequence ID" value="KAF7714692.1"/>
    <property type="molecule type" value="Genomic_DNA"/>
</dbReference>
<proteinExistence type="predicted"/>
<evidence type="ECO:0000313" key="1">
    <source>
        <dbReference type="EMBL" id="KAF7714692.1"/>
    </source>
</evidence>
<dbReference type="SUPFAM" id="SSF55144">
    <property type="entry name" value="LigT-like"/>
    <property type="match status" value="1"/>
</dbReference>
<dbReference type="OrthoDB" id="2967263at2759"/>
<sequence>MANPNPVIYEDNPFNVLINDSNDDPTQIQARYETHRVNRNAQQREKILADDFPGWTLDTILRRLDGPAKEEGFVDPRNCLVFWARPPPHIREVVAVVQNELKAVAPSLWLMPQPNLHTTVLEVAHSLTESEIASLVQTLKSSEKVTQQIISDYPLTHQSRLLRPMVSFDASALALSFAPAAEENQTQSHGESSAKPLDPRYTYHHLRRDVFDLVRQTGLPVASRYIAPSAHVTIARFINHDGFEAQGQDGAKKVDSERVKMLMERIESVNATLRSKYWPREDGSCAREGEWIVGQEGGLVVRRGRLWYGDGEDV</sequence>
<protein>
    <recommendedName>
        <fullName evidence="3">RNA ligase/cyclic nucleotide phosphodiesterase</fullName>
    </recommendedName>
</protein>